<dbReference type="InterPro" id="IPR053737">
    <property type="entry name" value="Type_II_TA_Toxin"/>
</dbReference>
<name>A0A6F8ZD38_9FIRM</name>
<dbReference type="KEGG" id="hfv:R50_0064"/>
<evidence type="ECO:0000259" key="1">
    <source>
        <dbReference type="PROSITE" id="PS51459"/>
    </source>
</evidence>
<dbReference type="Gene3D" id="1.20.120.1870">
    <property type="entry name" value="Fic/DOC protein, Fido domain"/>
    <property type="match status" value="1"/>
</dbReference>
<dbReference type="Proteomes" id="UP000503399">
    <property type="component" value="Chromosome"/>
</dbReference>
<dbReference type="PROSITE" id="PS51459">
    <property type="entry name" value="FIDO"/>
    <property type="match status" value="1"/>
</dbReference>
<dbReference type="Pfam" id="PF02661">
    <property type="entry name" value="Fic"/>
    <property type="match status" value="1"/>
</dbReference>
<evidence type="ECO:0000313" key="2">
    <source>
        <dbReference type="EMBL" id="CAB1127570.1"/>
    </source>
</evidence>
<reference evidence="2 3" key="1">
    <citation type="submission" date="2020-02" db="EMBL/GenBank/DDBJ databases">
        <authorList>
            <person name="Hogendoorn C."/>
        </authorList>
    </citation>
    <scope>NUCLEOTIDE SEQUENCE [LARGE SCALE GENOMIC DNA]</scope>
    <source>
        <strain evidence="2">R501</strain>
    </source>
</reference>
<dbReference type="InterPro" id="IPR003812">
    <property type="entry name" value="Fido"/>
</dbReference>
<protein>
    <recommendedName>
        <fullName evidence="1">Fido domain-containing protein</fullName>
    </recommendedName>
</protein>
<feature type="domain" description="Fido" evidence="1">
    <location>
        <begin position="1"/>
        <end position="91"/>
    </location>
</feature>
<gene>
    <name evidence="2" type="ORF">R50_0064</name>
</gene>
<accession>A0A6F8ZD38</accession>
<evidence type="ECO:0000313" key="3">
    <source>
        <dbReference type="Proteomes" id="UP000503399"/>
    </source>
</evidence>
<keyword evidence="3" id="KW-1185">Reference proteome</keyword>
<proteinExistence type="predicted"/>
<organism evidence="2 3">
    <name type="scientific">Candidatus Hydrogenisulfobacillus filiaventi</name>
    <dbReference type="NCBI Taxonomy" id="2707344"/>
    <lineage>
        <taxon>Bacteria</taxon>
        <taxon>Bacillati</taxon>
        <taxon>Bacillota</taxon>
        <taxon>Clostridia</taxon>
        <taxon>Eubacteriales</taxon>
        <taxon>Clostridiales Family XVII. Incertae Sedis</taxon>
        <taxon>Candidatus Hydrogenisulfobacillus</taxon>
    </lineage>
</organism>
<sequence>MHDDIAAKSHEPIGFIGGTTARLGAALATPLQEFAGLALCPTIWDKVAALIFGVAVGHPFISANKRTATALGFLTFPASSFGGSRKTACPP</sequence>
<dbReference type="AlphaFoldDB" id="A0A6F8ZD38"/>
<dbReference type="EMBL" id="LR778114">
    <property type="protein sequence ID" value="CAB1127570.1"/>
    <property type="molecule type" value="Genomic_DNA"/>
</dbReference>